<reference evidence="2" key="2">
    <citation type="submission" date="2017-01" db="EMBL/GenBank/DDBJ databases">
        <title>Genome sequencing and annotation of Geobacillus sp. 1017, a Hydrocarbon-Oxidizing Thermophilic Bacterium Isolated from a Heavy Oil Reservoir (China).</title>
        <authorList>
            <person name="Kadnikov V.V."/>
            <person name="Mardanov A.V."/>
            <person name="Poltaraus A.B."/>
            <person name="Sokolova D.S."/>
            <person name="Semenova E.M."/>
            <person name="Ravin N.V."/>
            <person name="Tourova T.P."/>
            <person name="Nazina T.N."/>
        </authorList>
    </citation>
    <scope>NUCLEOTIDE SEQUENCE [LARGE SCALE GENOMIC DNA]</scope>
    <source>
        <strain evidence="2">1017</strain>
    </source>
</reference>
<sequence>MEDWRWKWGAFQQELFQIGKQRSNSLFCLSVQMIVKKSLVSINFFDGRRLYFSTTALSAPYCYSHVDKLKLN</sequence>
<accession>A0A1Q5T9B2</accession>
<comment type="caution">
    <text evidence="1">The sequence shown here is derived from an EMBL/GenBank/DDBJ whole genome shotgun (WGS) entry which is preliminary data.</text>
</comment>
<name>A0A1Q5T9B2_9BACL</name>
<dbReference type="Proteomes" id="UP000186030">
    <property type="component" value="Unassembled WGS sequence"/>
</dbReference>
<proteinExistence type="predicted"/>
<evidence type="ECO:0000313" key="2">
    <source>
        <dbReference type="Proteomes" id="UP000186030"/>
    </source>
</evidence>
<evidence type="ECO:0000313" key="1">
    <source>
        <dbReference type="EMBL" id="OKO96824.1"/>
    </source>
</evidence>
<protein>
    <submittedName>
        <fullName evidence="1">Uncharacterized protein</fullName>
    </submittedName>
</protein>
<gene>
    <name evidence="1" type="ORF">BRO54_0377</name>
</gene>
<dbReference type="AlphaFoldDB" id="A0A1Q5T9B2"/>
<dbReference type="EMBL" id="MQMG01000002">
    <property type="protein sequence ID" value="OKO96824.1"/>
    <property type="molecule type" value="Genomic_DNA"/>
</dbReference>
<organism evidence="1 2">
    <name type="scientific">Geobacillus proteiniphilus</name>
    <dbReference type="NCBI Taxonomy" id="860353"/>
    <lineage>
        <taxon>Bacteria</taxon>
        <taxon>Bacillati</taxon>
        <taxon>Bacillota</taxon>
        <taxon>Bacilli</taxon>
        <taxon>Bacillales</taxon>
        <taxon>Anoxybacillaceae</taxon>
        <taxon>Geobacillus</taxon>
    </lineage>
</organism>
<reference evidence="1 2" key="1">
    <citation type="submission" date="2016-11" db="EMBL/GenBank/DDBJ databases">
        <authorList>
            <person name="Kadnikov V."/>
            <person name="Nazina T."/>
        </authorList>
    </citation>
    <scope>NUCLEOTIDE SEQUENCE [LARGE SCALE GENOMIC DNA]</scope>
    <source>
        <strain evidence="1 2">1017</strain>
    </source>
</reference>